<dbReference type="InterPro" id="IPR013216">
    <property type="entry name" value="Methyltransf_11"/>
</dbReference>
<keyword evidence="4" id="KW-1185">Reference proteome</keyword>
<evidence type="ECO:0000259" key="2">
    <source>
        <dbReference type="Pfam" id="PF08241"/>
    </source>
</evidence>
<reference evidence="3" key="1">
    <citation type="journal article" date="2016" name="Front. Microbiol.">
        <title>Genome Sequence of the Piezophilic, Mesophilic Sulfate-Reducing Bacterium Desulfovibrio indicus J2T.</title>
        <authorList>
            <person name="Cao J."/>
            <person name="Maignien L."/>
            <person name="Shao Z."/>
            <person name="Alain K."/>
            <person name="Jebbar M."/>
        </authorList>
    </citation>
    <scope>NUCLEOTIDE SEQUENCE</scope>
    <source>
        <strain evidence="3">JCM 32048</strain>
    </source>
</reference>
<dbReference type="Gene3D" id="3.40.50.150">
    <property type="entry name" value="Vaccinia Virus protein VP39"/>
    <property type="match status" value="1"/>
</dbReference>
<proteinExistence type="predicted"/>
<dbReference type="Pfam" id="PF08241">
    <property type="entry name" value="Methyltransf_11"/>
    <property type="match status" value="1"/>
</dbReference>
<reference evidence="3" key="2">
    <citation type="submission" date="2021-08" db="EMBL/GenBank/DDBJ databases">
        <authorList>
            <person name="Tani A."/>
            <person name="Ola A."/>
            <person name="Ogura Y."/>
            <person name="Katsura K."/>
            <person name="Hayashi T."/>
        </authorList>
    </citation>
    <scope>NUCLEOTIDE SEQUENCE</scope>
    <source>
        <strain evidence="3">JCM 32048</strain>
    </source>
</reference>
<gene>
    <name evidence="3" type="ORF">MPEAHAMD_2906</name>
</gene>
<evidence type="ECO:0000256" key="1">
    <source>
        <dbReference type="SAM" id="MobiDB-lite"/>
    </source>
</evidence>
<evidence type="ECO:0000313" key="3">
    <source>
        <dbReference type="EMBL" id="GJD62748.1"/>
    </source>
</evidence>
<dbReference type="GO" id="GO:0008757">
    <property type="term" value="F:S-adenosylmethionine-dependent methyltransferase activity"/>
    <property type="evidence" value="ECO:0007669"/>
    <property type="project" value="InterPro"/>
</dbReference>
<evidence type="ECO:0000313" key="4">
    <source>
        <dbReference type="Proteomes" id="UP001055286"/>
    </source>
</evidence>
<feature type="domain" description="Methyltransferase type 11" evidence="2">
    <location>
        <begin position="9"/>
        <end position="52"/>
    </location>
</feature>
<dbReference type="SUPFAM" id="SSF53335">
    <property type="entry name" value="S-adenosyl-L-methionine-dependent methyltransferases"/>
    <property type="match status" value="1"/>
</dbReference>
<organism evidence="3 4">
    <name type="scientific">Methylobacterium frigidaeris</name>
    <dbReference type="NCBI Taxonomy" id="2038277"/>
    <lineage>
        <taxon>Bacteria</taxon>
        <taxon>Pseudomonadati</taxon>
        <taxon>Pseudomonadota</taxon>
        <taxon>Alphaproteobacteria</taxon>
        <taxon>Hyphomicrobiales</taxon>
        <taxon>Methylobacteriaceae</taxon>
        <taxon>Methylobacterium</taxon>
    </lineage>
</organism>
<accession>A0AA37HB49</accession>
<dbReference type="Proteomes" id="UP001055286">
    <property type="component" value="Unassembled WGS sequence"/>
</dbReference>
<comment type="caution">
    <text evidence="3">The sequence shown here is derived from an EMBL/GenBank/DDBJ whole genome shotgun (WGS) entry which is preliminary data.</text>
</comment>
<dbReference type="Gene3D" id="6.10.140.1580">
    <property type="match status" value="1"/>
</dbReference>
<sequence>MPQARRGGRLPFPDAAFDHALVCFVLEHLPEPAAALAALAELGRVARPGGSLTVIEGDHGSVLLHPNNPRARAAIACQVPLQRAAGGDPEIGRRLGPLLRQAGLAGVRVSARLLHADGSRPALGDGFVRRTFAAMVAGIRDEAIGAGLTDEAALDAGLDALRRRTAPSATRSSRPPPTCRRG</sequence>
<dbReference type="RefSeq" id="WP_207768266.1">
    <property type="nucleotide sequence ID" value="NZ_BPQJ01000012.1"/>
</dbReference>
<dbReference type="InterPro" id="IPR029063">
    <property type="entry name" value="SAM-dependent_MTases_sf"/>
</dbReference>
<protein>
    <recommendedName>
        <fullName evidence="2">Methyltransferase type 11 domain-containing protein</fullName>
    </recommendedName>
</protein>
<dbReference type="EMBL" id="BPQJ01000012">
    <property type="protein sequence ID" value="GJD62748.1"/>
    <property type="molecule type" value="Genomic_DNA"/>
</dbReference>
<feature type="region of interest" description="Disordered" evidence="1">
    <location>
        <begin position="163"/>
        <end position="182"/>
    </location>
</feature>
<dbReference type="AlphaFoldDB" id="A0AA37HB49"/>
<name>A0AA37HB49_9HYPH</name>